<dbReference type="RefSeq" id="WP_136565277.1">
    <property type="nucleotide sequence ID" value="NZ_SNTZ01000001.1"/>
</dbReference>
<reference evidence="1 2" key="1">
    <citation type="submission" date="2019-03" db="EMBL/GenBank/DDBJ databases">
        <title>Muricauda SCR12 sp.nov, a marine bacterium isolated from Pacific Ocean:the Okinawa trough.</title>
        <authorList>
            <person name="Liu L."/>
        </authorList>
    </citation>
    <scope>NUCLEOTIDE SEQUENCE [LARGE SCALE GENOMIC DNA]</scope>
    <source>
        <strain evidence="1 2">SCR12</strain>
    </source>
</reference>
<keyword evidence="2" id="KW-1185">Reference proteome</keyword>
<comment type="caution">
    <text evidence="1">The sequence shown here is derived from an EMBL/GenBank/DDBJ whole genome shotgun (WGS) entry which is preliminary data.</text>
</comment>
<dbReference type="AlphaFoldDB" id="A0A4S8RT76"/>
<name>A0A4S8RT76_9FLAO</name>
<evidence type="ECO:0000313" key="1">
    <source>
        <dbReference type="EMBL" id="THV61500.1"/>
    </source>
</evidence>
<accession>A0A4S8RT76</accession>
<evidence type="ECO:0000313" key="2">
    <source>
        <dbReference type="Proteomes" id="UP000310406"/>
    </source>
</evidence>
<organism evidence="1 2">
    <name type="scientific">Flagellimonas alvinocaridis</name>
    <dbReference type="NCBI Taxonomy" id="2530200"/>
    <lineage>
        <taxon>Bacteria</taxon>
        <taxon>Pseudomonadati</taxon>
        <taxon>Bacteroidota</taxon>
        <taxon>Flavobacteriia</taxon>
        <taxon>Flavobacteriales</taxon>
        <taxon>Flavobacteriaceae</taxon>
        <taxon>Flagellimonas</taxon>
    </lineage>
</organism>
<gene>
    <name evidence="1" type="ORF">EZV76_04005</name>
</gene>
<dbReference type="Proteomes" id="UP000310406">
    <property type="component" value="Unassembled WGS sequence"/>
</dbReference>
<dbReference type="EMBL" id="SNTZ01000001">
    <property type="protein sequence ID" value="THV61500.1"/>
    <property type="molecule type" value="Genomic_DNA"/>
</dbReference>
<proteinExistence type="predicted"/>
<protein>
    <submittedName>
        <fullName evidence="1">Uncharacterized protein</fullName>
    </submittedName>
</protein>
<dbReference type="OrthoDB" id="1179778at2"/>
<sequence>MKFSTLIITLSFLIAQDMAIDEKILSTSFSDLVNESMYIELEQSGSKEYGLVLYDYCTVDAMKGYYSFLGLSIDKLAIKVDDDKRLKEVLLILKVWDAKEFYNRMEKKYGMPNTTSLSKFYLEKYGYKTPPEIGKDELQGYYESLPQPTTIDLPELRSMAWYDLNDTAKNLVPTDILVRNKSNPSDKFEQKEIWVSIKRSK</sequence>